<dbReference type="SUPFAM" id="SSF55486">
    <property type="entry name" value="Metalloproteases ('zincins'), catalytic domain"/>
    <property type="match status" value="1"/>
</dbReference>
<evidence type="ECO:0000259" key="2">
    <source>
        <dbReference type="PROSITE" id="PS50853"/>
    </source>
</evidence>
<dbReference type="InterPro" id="IPR026444">
    <property type="entry name" value="Secre_tail"/>
</dbReference>
<dbReference type="InterPro" id="IPR036116">
    <property type="entry name" value="FN3_sf"/>
</dbReference>
<dbReference type="InterPro" id="IPR003961">
    <property type="entry name" value="FN3_dom"/>
</dbReference>
<dbReference type="InterPro" id="IPR015943">
    <property type="entry name" value="WD40/YVTN_repeat-like_dom_sf"/>
</dbReference>
<evidence type="ECO:0000256" key="1">
    <source>
        <dbReference type="SAM" id="SignalP"/>
    </source>
</evidence>
<dbReference type="SUPFAM" id="SSF49265">
    <property type="entry name" value="Fibronectin type III"/>
    <property type="match status" value="2"/>
</dbReference>
<dbReference type="eggNOG" id="COG3292">
    <property type="taxonomic scope" value="Bacteria"/>
</dbReference>
<feature type="chain" id="PRO_5003658570" evidence="1">
    <location>
        <begin position="23"/>
        <end position="1233"/>
    </location>
</feature>
<dbReference type="NCBIfam" id="TIGR04183">
    <property type="entry name" value="Por_Secre_tail"/>
    <property type="match status" value="1"/>
</dbReference>
<dbReference type="eggNOG" id="COG2911">
    <property type="taxonomic scope" value="Bacteria"/>
</dbReference>
<feature type="signal peptide" evidence="1">
    <location>
        <begin position="1"/>
        <end position="22"/>
    </location>
</feature>
<comment type="caution">
    <text evidence="3">The sequence shown here is derived from an EMBL/GenBank/DDBJ whole genome shotgun (WGS) entry which is preliminary data.</text>
</comment>
<dbReference type="OrthoDB" id="1522095at2"/>
<dbReference type="Gene3D" id="2.60.40.10">
    <property type="entry name" value="Immunoglobulins"/>
    <property type="match status" value="2"/>
</dbReference>
<dbReference type="Gene3D" id="2.130.10.10">
    <property type="entry name" value="YVTN repeat-like/Quinoprotein amine dehydrogenase"/>
    <property type="match status" value="1"/>
</dbReference>
<dbReference type="GO" id="GO:0008237">
    <property type="term" value="F:metallopeptidase activity"/>
    <property type="evidence" value="ECO:0007669"/>
    <property type="project" value="InterPro"/>
</dbReference>
<keyword evidence="1" id="KW-0732">Signal</keyword>
<dbReference type="SUPFAM" id="SSF63829">
    <property type="entry name" value="Calcium-dependent phosphotriesterase"/>
    <property type="match status" value="1"/>
</dbReference>
<dbReference type="Pfam" id="PF18962">
    <property type="entry name" value="Por_Secre_tail"/>
    <property type="match status" value="1"/>
</dbReference>
<sequence length="1233" mass="135157">MSLFYRLAVLSLLCFGWLNTSAQTLLPCGVNDRVLPDSTVRLMGRLPQLMAQQRARKTAGERNICRVAVEIDSDTYLEFDKDTNRIKSFFLDKIEQTSRIYEREINTQLVVVFFHIWKDTEPDPYKGKGNLYDLFPIMDRVWTTQFRQVPYDKRIYFITKSSSGAGGLGSLGGAQIISANQADLNTIAHEFGHTFGSPHTHNCSWPGGPIDFCSTVEASYNGDCYTGSLQSIPGTIMSYCGSLLTFHPLCQTLMTDHAVKNFPKITSAPTVPVLRTQETLYGTPFLTWASALAANRYDIDVATDANFAQKVVSDTASVNGYLLSKLAVGTTYYVRVRASNSFGTSAWSGTGQLQLASTNGIPAPILLSPTPDQRLSPNQGNRQFSVQPVDGATAYEIQITDGNDELFKYPTSDSKQQSTFSVSNYRLGVVRWRVRAVVNGRPGPWSAASRYLVNPEPYYLTLPFYNNTGDLAPLTIPYYYYASTGRDSRVVVTLATDSLFTKPVYTKSFTGSYTYTGLIEKLSPNTAYYLRLEEYNTGLATQPLGLLTRIVQPFRTGSTTVSDRWAFVGSSTIPAWPQGGAYGPISSVGNSIWFSSTNGLTRITQDSLKLTMYDRNGTSGKVGNSSLAHSVDGSGNVWVTNRVSINIFKDGFPLAFNQLGKLSEQDGTLTERTTFSPGQYGINRLSANPRLFISYNGLQELKGDSLAYLYAIPSNRSISRTLVQPGAVWFISNNPTQSVDELIRFDLVTRTTQTFSNINTPQLGKYLLGMAVDGLGNIWVSQSHSTFPFPALARFNGQAWTTFTSPAIPISYALNLTNDPQGNLYVVNNSLPRTLYRYNGTTWQKLADMPYYINLGDMTADIHGNVWFGGPFQLLRYTACANAPKPTLTAAKQTIDYGESVTLQAAGCTDVVWSWTSETETVTNRLVRGSNRLVIKPEANTTYRSSCYTGSCAGTDTTLTITVNPRLLLSRLNKNTYCPGDSLIATYSLQGKAGNGNQYAVVVKSGGQTTRYTAATRTSTVSTVLPATLAPGRYVVYLEATQPALLSRDSIQITVNALPTAELSSNKPTFVLGDSARVSITLTGAAPWRFTRWDSQAIQTATSPYTTVLRATQPTNYSLTLTNLSDANCATGTVKNSVVVSALALANEPLSIQGVSVFPNPTTGRLIIELSSSAAPLSSLQLHDSQGREVRRNPSDLRLRRAECDISTLPPGQYILRIETTDGKQASWKVMKQ</sequence>
<dbReference type="InterPro" id="IPR024079">
    <property type="entry name" value="MetalloPept_cat_dom_sf"/>
</dbReference>
<dbReference type="InterPro" id="IPR013783">
    <property type="entry name" value="Ig-like_fold"/>
</dbReference>
<dbReference type="Gene3D" id="3.40.390.10">
    <property type="entry name" value="Collagenase (Catalytic Domain)"/>
    <property type="match status" value="1"/>
</dbReference>
<dbReference type="CDD" id="cd00063">
    <property type="entry name" value="FN3"/>
    <property type="match status" value="1"/>
</dbReference>
<dbReference type="STRING" id="1185876.BN8_04023"/>
<dbReference type="EMBL" id="CAIT01000007">
    <property type="protein sequence ID" value="CCH54817.1"/>
    <property type="molecule type" value="Genomic_DNA"/>
</dbReference>
<proteinExistence type="predicted"/>
<feature type="domain" description="Fibronectin type-III" evidence="2">
    <location>
        <begin position="268"/>
        <end position="358"/>
    </location>
</feature>
<dbReference type="RefSeq" id="WP_009283393.1">
    <property type="nucleotide sequence ID" value="NZ_CAIT01000007.1"/>
</dbReference>
<evidence type="ECO:0000313" key="3">
    <source>
        <dbReference type="EMBL" id="CCH54817.1"/>
    </source>
</evidence>
<dbReference type="PROSITE" id="PS50853">
    <property type="entry name" value="FN3"/>
    <property type="match status" value="1"/>
</dbReference>
<dbReference type="AlphaFoldDB" id="I2GLP1"/>
<keyword evidence="4" id="KW-1185">Reference proteome</keyword>
<name>I2GLP1_9BACT</name>
<evidence type="ECO:0000313" key="4">
    <source>
        <dbReference type="Proteomes" id="UP000009309"/>
    </source>
</evidence>
<organism evidence="3 4">
    <name type="scientific">Fibrisoma limi BUZ 3</name>
    <dbReference type="NCBI Taxonomy" id="1185876"/>
    <lineage>
        <taxon>Bacteria</taxon>
        <taxon>Pseudomonadati</taxon>
        <taxon>Bacteroidota</taxon>
        <taxon>Cytophagia</taxon>
        <taxon>Cytophagales</taxon>
        <taxon>Spirosomataceae</taxon>
        <taxon>Fibrisoma</taxon>
    </lineage>
</organism>
<reference evidence="3 4" key="1">
    <citation type="journal article" date="2012" name="J. Bacteriol.">
        <title>Genome Sequence of the Filamentous Bacterium Fibrisoma limi BUZ 3T.</title>
        <authorList>
            <person name="Filippini M."/>
            <person name="Qi W."/>
            <person name="Jaenicke S."/>
            <person name="Goesmann A."/>
            <person name="Smits T.H."/>
            <person name="Bagheri H.C."/>
        </authorList>
    </citation>
    <scope>NUCLEOTIDE SEQUENCE [LARGE SCALE GENOMIC DNA]</scope>
    <source>
        <strain evidence="4">BUZ 3T</strain>
    </source>
</reference>
<protein>
    <submittedName>
        <fullName evidence="3">Peptidase M12B ADAM/reprolysin</fullName>
    </submittedName>
</protein>
<gene>
    <name evidence="3" type="ORF">BN8_04023</name>
</gene>
<dbReference type="Pfam" id="PF13688">
    <property type="entry name" value="Reprolysin_5"/>
    <property type="match status" value="1"/>
</dbReference>
<dbReference type="Proteomes" id="UP000009309">
    <property type="component" value="Unassembled WGS sequence"/>
</dbReference>
<accession>I2GLP1</accession>